<sequence length="57" mass="6630">MIQVPTSFVILLILLWFKLVLSCFRECVIALQQLIQVSLQIINNNLHSRLLLQHSLD</sequence>
<gene>
    <name evidence="9" type="primary">3a</name>
</gene>
<keyword evidence="2" id="KW-0945">Host-virus interaction</keyword>
<evidence type="ECO:0000256" key="8">
    <source>
        <dbReference type="ARBA" id="ARBA00030004"/>
    </source>
</evidence>
<evidence type="ECO:0000256" key="2">
    <source>
        <dbReference type="ARBA" id="ARBA00022581"/>
    </source>
</evidence>
<evidence type="ECO:0000256" key="1">
    <source>
        <dbReference type="ARBA" id="ARBA00019813"/>
    </source>
</evidence>
<keyword evidence="4" id="KW-0732">Signal</keyword>
<keyword evidence="6" id="KW-0899">Viral immunoevasion</keyword>
<evidence type="ECO:0000256" key="6">
    <source>
        <dbReference type="ARBA" id="ARBA00023280"/>
    </source>
</evidence>
<dbReference type="InterPro" id="IPR005214">
    <property type="entry name" value="IBV_3A"/>
</dbReference>
<evidence type="ECO:0000313" key="9">
    <source>
        <dbReference type="EMBL" id="AOC59724.1"/>
    </source>
</evidence>
<keyword evidence="3" id="KW-1090">Inhibition of host innate immune response by virus</keyword>
<dbReference type="EMBL" id="KX266757">
    <property type="protein sequence ID" value="AOC59724.1"/>
    <property type="molecule type" value="Genomic_RNA"/>
</dbReference>
<protein>
    <recommendedName>
        <fullName evidence="1">Non-structural protein 3a</fullName>
    </recommendedName>
    <alternativeName>
        <fullName evidence="8">Accessory protein 3a</fullName>
    </alternativeName>
</protein>
<dbReference type="Pfam" id="PF03617">
    <property type="entry name" value="IBV_3A"/>
    <property type="match status" value="1"/>
</dbReference>
<evidence type="ECO:0000256" key="3">
    <source>
        <dbReference type="ARBA" id="ARBA00022632"/>
    </source>
</evidence>
<evidence type="ECO:0000256" key="7">
    <source>
        <dbReference type="ARBA" id="ARBA00025066"/>
    </source>
</evidence>
<name>A0A1L2FT89_9GAMC</name>
<proteinExistence type="predicted"/>
<organism evidence="9">
    <name type="scientific">Infectious bronchitis virus</name>
    <dbReference type="NCBI Taxonomy" id="11120"/>
    <lineage>
        <taxon>Viruses</taxon>
        <taxon>Riboviria</taxon>
        <taxon>Orthornavirae</taxon>
        <taxon>Pisuviricota</taxon>
        <taxon>Pisoniviricetes</taxon>
        <taxon>Nidovirales</taxon>
        <taxon>Cornidovirineae</taxon>
        <taxon>Coronaviridae</taxon>
        <taxon>Orthocoronavirinae</taxon>
        <taxon>Gammacoronavirus</taxon>
        <taxon>Igacovirus</taxon>
        <taxon>Gammacoronavirus galli</taxon>
        <taxon>Avian coronavirus</taxon>
    </lineage>
</organism>
<evidence type="ECO:0000256" key="5">
    <source>
        <dbReference type="ARBA" id="ARBA00023258"/>
    </source>
</evidence>
<dbReference type="GO" id="GO:0052170">
    <property type="term" value="P:symbiont-mediated suppression of host innate immune response"/>
    <property type="evidence" value="ECO:0007669"/>
    <property type="project" value="UniProtKB-KW"/>
</dbReference>
<evidence type="ECO:0000256" key="4">
    <source>
        <dbReference type="ARBA" id="ARBA00022729"/>
    </source>
</evidence>
<accession>A0A1L2FT89</accession>
<reference evidence="9" key="1">
    <citation type="submission" date="2016-05" db="EMBL/GenBank/DDBJ databases">
        <title>Comparative infectiousness and immunity of avian coronavirus strains with same genotype.</title>
        <authorList>
            <person name="Lin S.Y."/>
            <person name="Li Y.T."/>
            <person name="Chen Y.T."/>
            <person name="Chen T.C."/>
            <person name="Chen H.W."/>
        </authorList>
    </citation>
    <scope>NUCLEOTIDE SEQUENCE</scope>
    <source>
        <strain evidence="9">3575/08</strain>
    </source>
</reference>
<comment type="function">
    <text evidence="7">Involved in resistance to IFN.</text>
</comment>
<keyword evidence="5" id="KW-0922">Interferon antiviral system evasion</keyword>